<dbReference type="EMBL" id="CP073809">
    <property type="protein sequence ID" value="UTH13595.1"/>
    <property type="molecule type" value="Genomic_DNA"/>
</dbReference>
<dbReference type="CDD" id="cd03794">
    <property type="entry name" value="GT4_WbuB-like"/>
    <property type="match status" value="1"/>
</dbReference>
<evidence type="ECO:0000259" key="1">
    <source>
        <dbReference type="Pfam" id="PF00534"/>
    </source>
</evidence>
<reference evidence="2" key="1">
    <citation type="submission" date="2021-04" db="EMBL/GenBank/DDBJ databases">
        <title>Complete Genome Sequences of Macrococcus spp. from dog and cattle.</title>
        <authorList>
            <person name="Schwendener S."/>
            <person name="Perreten V."/>
        </authorList>
    </citation>
    <scope>NUCLEOTIDE SEQUENCE</scope>
    <source>
        <strain evidence="2">Epi0143-OL</strain>
    </source>
</reference>
<name>A0A9Q9BLY9_9STAP</name>
<proteinExistence type="predicted"/>
<dbReference type="Proteomes" id="UP001057381">
    <property type="component" value="Chromosome"/>
</dbReference>
<accession>A0A9Q9BLY9</accession>
<dbReference type="Pfam" id="PF00534">
    <property type="entry name" value="Glycos_transf_1"/>
    <property type="match status" value="1"/>
</dbReference>
<dbReference type="SUPFAM" id="SSF53756">
    <property type="entry name" value="UDP-Glycosyltransferase/glycogen phosphorylase"/>
    <property type="match status" value="1"/>
</dbReference>
<dbReference type="InterPro" id="IPR001296">
    <property type="entry name" value="Glyco_trans_1"/>
</dbReference>
<protein>
    <submittedName>
        <fullName evidence="2">Glycosyltransferase family 4 protein</fullName>
    </submittedName>
</protein>
<dbReference type="RefSeq" id="WP_254249868.1">
    <property type="nucleotide sequence ID" value="NZ_CP073809.1"/>
</dbReference>
<dbReference type="GO" id="GO:0016757">
    <property type="term" value="F:glycosyltransferase activity"/>
    <property type="evidence" value="ECO:0007669"/>
    <property type="project" value="InterPro"/>
</dbReference>
<gene>
    <name evidence="2" type="ORF">KFV11_10280</name>
</gene>
<sequence>MKILFFTQYYEPEPFLIHDKTKELVNNGNEVTVVTGLPNYPKGEVMKDYKPGKQIIDGVNIVRLPIRPRKTGSKNLFLNYISYVIQGNKFVKSLDANFDVVYVYQLSPVFMAIPGIKYKKKFKKNLIIYCLDLWPESLVSGGIKKDRFIYNVFKIISKRIYKQADSIHISSRQFPKYFNEVLNVKKKFIYNPQYAVETSATIMEKSPYDDKKINITFTGNVGEMQSLDTVVNAMSIIESDNVQLNIVGDGSQLENLKSLVKDLDITEKVIFHGRKPVEQMDSYLHYSDALIISMKDDEAISYTMPAKLQSYLKSGKFIIGTINGEAARVIQEANVGIVSNAGNIEQLARNIELFMKKKDDFILNGKNGKKYYYEKFGKDKFIKILIEDLKRLSNS</sequence>
<dbReference type="PANTHER" id="PTHR12526:SF609">
    <property type="entry name" value="LIPOPOLYSACCHARIDE BIOSYNTHESIS PROTEIN"/>
    <property type="match status" value="1"/>
</dbReference>
<evidence type="ECO:0000313" key="3">
    <source>
        <dbReference type="Proteomes" id="UP001057381"/>
    </source>
</evidence>
<dbReference type="Gene3D" id="3.40.50.2000">
    <property type="entry name" value="Glycogen Phosphorylase B"/>
    <property type="match status" value="2"/>
</dbReference>
<dbReference type="PANTHER" id="PTHR12526">
    <property type="entry name" value="GLYCOSYLTRANSFERASE"/>
    <property type="match status" value="1"/>
</dbReference>
<feature type="domain" description="Glycosyl transferase family 1" evidence="1">
    <location>
        <begin position="201"/>
        <end position="359"/>
    </location>
</feature>
<dbReference type="AlphaFoldDB" id="A0A9Q9BLY9"/>
<dbReference type="KEGG" id="mequ:KFV11_10280"/>
<organism evidence="2 3">
    <name type="scientific">Macrococcus equipercicus</name>
    <dbReference type="NCBI Taxonomy" id="69967"/>
    <lineage>
        <taxon>Bacteria</taxon>
        <taxon>Bacillati</taxon>
        <taxon>Bacillota</taxon>
        <taxon>Bacilli</taxon>
        <taxon>Bacillales</taxon>
        <taxon>Staphylococcaceae</taxon>
        <taxon>Macrococcus</taxon>
    </lineage>
</organism>
<evidence type="ECO:0000313" key="2">
    <source>
        <dbReference type="EMBL" id="UTH13595.1"/>
    </source>
</evidence>